<feature type="compositionally biased region" description="Acidic residues" evidence="1">
    <location>
        <begin position="74"/>
        <end position="90"/>
    </location>
</feature>
<sequence length="90" mass="10367">MSTKVSESTGYVPNVQMSAFGYVIAAVLVIVMLPVLPILVLAWILWRVFVSEEEMESSYETWRNDPNRKRLEPPFEEEEEETEEEAEAEA</sequence>
<name>A0A1H1H3F1_NATTX</name>
<feature type="compositionally biased region" description="Basic and acidic residues" evidence="1">
    <location>
        <begin position="62"/>
        <end position="73"/>
    </location>
</feature>
<evidence type="ECO:0000256" key="1">
    <source>
        <dbReference type="SAM" id="MobiDB-lite"/>
    </source>
</evidence>
<gene>
    <name evidence="3" type="ORF">SAMN04489842_2769</name>
</gene>
<organism evidence="3 4">
    <name type="scientific">Natronobacterium texcoconense</name>
    <dbReference type="NCBI Taxonomy" id="1095778"/>
    <lineage>
        <taxon>Archaea</taxon>
        <taxon>Methanobacteriati</taxon>
        <taxon>Methanobacteriota</taxon>
        <taxon>Stenosarchaea group</taxon>
        <taxon>Halobacteria</taxon>
        <taxon>Halobacteriales</taxon>
        <taxon>Natrialbaceae</taxon>
        <taxon>Natronobacterium</taxon>
    </lineage>
</organism>
<evidence type="ECO:0000313" key="4">
    <source>
        <dbReference type="Proteomes" id="UP000198848"/>
    </source>
</evidence>
<dbReference type="OrthoDB" id="204191at2157"/>
<dbReference type="EMBL" id="FNLC01000002">
    <property type="protein sequence ID" value="SDR19909.1"/>
    <property type="molecule type" value="Genomic_DNA"/>
</dbReference>
<keyword evidence="2" id="KW-0812">Transmembrane</keyword>
<feature type="transmembrane region" description="Helical" evidence="2">
    <location>
        <begin position="20"/>
        <end position="46"/>
    </location>
</feature>
<feature type="region of interest" description="Disordered" evidence="1">
    <location>
        <begin position="57"/>
        <end position="90"/>
    </location>
</feature>
<keyword evidence="2" id="KW-0472">Membrane</keyword>
<evidence type="ECO:0000256" key="2">
    <source>
        <dbReference type="SAM" id="Phobius"/>
    </source>
</evidence>
<accession>A0A1H1H3F1</accession>
<dbReference type="Proteomes" id="UP000198848">
    <property type="component" value="Unassembled WGS sequence"/>
</dbReference>
<dbReference type="AlphaFoldDB" id="A0A1H1H3F1"/>
<keyword evidence="4" id="KW-1185">Reference proteome</keyword>
<dbReference type="RefSeq" id="WP_090382767.1">
    <property type="nucleotide sequence ID" value="NZ_FNLC01000002.1"/>
</dbReference>
<protein>
    <submittedName>
        <fullName evidence="3">Uncharacterized protein</fullName>
    </submittedName>
</protein>
<proteinExistence type="predicted"/>
<keyword evidence="2" id="KW-1133">Transmembrane helix</keyword>
<dbReference type="InterPro" id="IPR055957">
    <property type="entry name" value="DUF7535"/>
</dbReference>
<dbReference type="Pfam" id="PF24379">
    <property type="entry name" value="DUF7535"/>
    <property type="match status" value="1"/>
</dbReference>
<reference evidence="4" key="1">
    <citation type="submission" date="2016-10" db="EMBL/GenBank/DDBJ databases">
        <authorList>
            <person name="Varghese N."/>
            <person name="Submissions S."/>
        </authorList>
    </citation>
    <scope>NUCLEOTIDE SEQUENCE [LARGE SCALE GENOMIC DNA]</scope>
    <source>
        <strain evidence="4">DSM 24767</strain>
    </source>
</reference>
<dbReference type="STRING" id="1095778.SAMN04489842_2769"/>
<evidence type="ECO:0000313" key="3">
    <source>
        <dbReference type="EMBL" id="SDR19909.1"/>
    </source>
</evidence>